<dbReference type="Proteomes" id="UP000004949">
    <property type="component" value="Unassembled WGS sequence"/>
</dbReference>
<proteinExistence type="predicted"/>
<keyword evidence="2" id="KW-1185">Reference proteome</keyword>
<dbReference type="PATRIC" id="fig|1088869.3.peg.1162"/>
<reference evidence="1 2" key="1">
    <citation type="submission" date="2011-10" db="EMBL/GenBank/DDBJ databases">
        <title>Genome sequence of Gluconobacter morbifer G707, isolated from Drosophila gut.</title>
        <authorList>
            <person name="Lee W.-J."/>
            <person name="Kim E.-K."/>
        </authorList>
    </citation>
    <scope>NUCLEOTIDE SEQUENCE [LARGE SCALE GENOMIC DNA]</scope>
    <source>
        <strain evidence="1 2">G707</strain>
    </source>
</reference>
<name>G6XIW2_9PROT</name>
<evidence type="ECO:0000313" key="1">
    <source>
        <dbReference type="EMBL" id="EHH68392.1"/>
    </source>
</evidence>
<accession>G6XIW2</accession>
<organism evidence="1 2">
    <name type="scientific">Gluconobacter morbifer G707</name>
    <dbReference type="NCBI Taxonomy" id="1088869"/>
    <lineage>
        <taxon>Bacteria</taxon>
        <taxon>Pseudomonadati</taxon>
        <taxon>Pseudomonadota</taxon>
        <taxon>Alphaproteobacteria</taxon>
        <taxon>Acetobacterales</taxon>
        <taxon>Acetobacteraceae</taxon>
        <taxon>Gluconobacter</taxon>
    </lineage>
</organism>
<protein>
    <submittedName>
        <fullName evidence="1">Uncharacterized protein</fullName>
    </submittedName>
</protein>
<dbReference type="EMBL" id="AGQV01000002">
    <property type="protein sequence ID" value="EHH68392.1"/>
    <property type="molecule type" value="Genomic_DNA"/>
</dbReference>
<comment type="caution">
    <text evidence="1">The sequence shown here is derived from an EMBL/GenBank/DDBJ whole genome shotgun (WGS) entry which is preliminary data.</text>
</comment>
<evidence type="ECO:0000313" key="2">
    <source>
        <dbReference type="Proteomes" id="UP000004949"/>
    </source>
</evidence>
<gene>
    <name evidence="1" type="ORF">GMO_11620</name>
</gene>
<sequence length="86" mass="9335">MPFGSPAARAEEALRTELVEASDQLLQKLSETPATSLTGLHAKAQTVLLYLPVYIDEFEAHPEDPEITFIHAFAADVIALAERGLS</sequence>
<dbReference type="AlphaFoldDB" id="G6XIW2"/>